<sequence length="97" mass="11040">MTNHLATSKELVQQLAAIFAASRRSQDFSGIPIENRRRRRRSLLSPANVDDGFPDWVNPTDRKLLQTPAKSIQADYVVAKDGKRHTQDHCRCRQDAP</sequence>
<dbReference type="OrthoDB" id="2019149at2759"/>
<gene>
    <name evidence="1" type="ORF">HPP92_028649</name>
</gene>
<evidence type="ECO:0000313" key="1">
    <source>
        <dbReference type="EMBL" id="KAG0446811.1"/>
    </source>
</evidence>
<dbReference type="AlphaFoldDB" id="A0A835P509"/>
<evidence type="ECO:0000313" key="2">
    <source>
        <dbReference type="Proteomes" id="UP000639772"/>
    </source>
</evidence>
<protein>
    <submittedName>
        <fullName evidence="1">Uncharacterized protein</fullName>
    </submittedName>
</protein>
<dbReference type="Proteomes" id="UP000639772">
    <property type="component" value="Unassembled WGS sequence"/>
</dbReference>
<organism evidence="1 2">
    <name type="scientific">Vanilla planifolia</name>
    <name type="common">Vanilla</name>
    <dbReference type="NCBI Taxonomy" id="51239"/>
    <lineage>
        <taxon>Eukaryota</taxon>
        <taxon>Viridiplantae</taxon>
        <taxon>Streptophyta</taxon>
        <taxon>Embryophyta</taxon>
        <taxon>Tracheophyta</taxon>
        <taxon>Spermatophyta</taxon>
        <taxon>Magnoliopsida</taxon>
        <taxon>Liliopsida</taxon>
        <taxon>Asparagales</taxon>
        <taxon>Orchidaceae</taxon>
        <taxon>Vanilloideae</taxon>
        <taxon>Vanilleae</taxon>
        <taxon>Vanilla</taxon>
    </lineage>
</organism>
<dbReference type="EMBL" id="JADCNM010000539">
    <property type="protein sequence ID" value="KAG0446811.1"/>
    <property type="molecule type" value="Genomic_DNA"/>
</dbReference>
<name>A0A835P509_VANPL</name>
<proteinExistence type="predicted"/>
<comment type="caution">
    <text evidence="1">The sequence shown here is derived from an EMBL/GenBank/DDBJ whole genome shotgun (WGS) entry which is preliminary data.</text>
</comment>
<reference evidence="1 2" key="1">
    <citation type="journal article" date="2020" name="Nat. Food">
        <title>A phased Vanilla planifolia genome enables genetic improvement of flavour and production.</title>
        <authorList>
            <person name="Hasing T."/>
            <person name="Tang H."/>
            <person name="Brym M."/>
            <person name="Khazi F."/>
            <person name="Huang T."/>
            <person name="Chambers A.H."/>
        </authorList>
    </citation>
    <scope>NUCLEOTIDE SEQUENCE [LARGE SCALE GENOMIC DNA]</scope>
    <source>
        <tissue evidence="1">Leaf</tissue>
    </source>
</reference>
<accession>A0A835P509</accession>